<dbReference type="PANTHER" id="PTHR28259:SF1">
    <property type="entry name" value="FLUORIDE EXPORT PROTEIN 1-RELATED"/>
    <property type="match status" value="1"/>
</dbReference>
<comment type="subcellular location">
    <subcellularLocation>
        <location evidence="1 12">Cell membrane</location>
        <topology evidence="1 12">Multi-pass membrane protein</topology>
    </subcellularLocation>
</comment>
<gene>
    <name evidence="12" type="primary">fluC</name>
    <name evidence="12" type="synonym">crcB</name>
    <name evidence="13" type="ORF">C7374_11043</name>
</gene>
<feature type="transmembrane region" description="Helical" evidence="12">
    <location>
        <begin position="66"/>
        <end position="90"/>
    </location>
</feature>
<dbReference type="GO" id="GO:0046872">
    <property type="term" value="F:metal ion binding"/>
    <property type="evidence" value="ECO:0007669"/>
    <property type="project" value="UniProtKB-KW"/>
</dbReference>
<dbReference type="InterPro" id="IPR003691">
    <property type="entry name" value="FluC"/>
</dbReference>
<evidence type="ECO:0000313" key="13">
    <source>
        <dbReference type="EMBL" id="RAK27324.1"/>
    </source>
</evidence>
<comment type="activity regulation">
    <text evidence="12">Na(+) is not transported, but it plays an essential structural role and its presence is essential for fluoride channel function.</text>
</comment>
<keyword evidence="12" id="KW-0813">Transport</keyword>
<comment type="similarity">
    <text evidence="10 12">Belongs to the fluoride channel Fluc/FEX (TC 1.A.43) family.</text>
</comment>
<keyword evidence="6 12" id="KW-0915">Sodium</keyword>
<sequence length="128" mass="13109">MFNTIILVFLGGAVGAVARELLMLTVPDLADGFPMSIFVANIVASFLLGIASGLSEKGALSQNANLFIATGVMGGLSTFSSFVYGGYVLMTGGTNAVYVALTYLVTSVVIGAIALYVGMRLTGARLSS</sequence>
<evidence type="ECO:0000256" key="5">
    <source>
        <dbReference type="ARBA" id="ARBA00022989"/>
    </source>
</evidence>
<evidence type="ECO:0000256" key="4">
    <source>
        <dbReference type="ARBA" id="ARBA00022692"/>
    </source>
</evidence>
<dbReference type="GO" id="GO:0140114">
    <property type="term" value="P:cellular detoxification of fluoride"/>
    <property type="evidence" value="ECO:0007669"/>
    <property type="project" value="UniProtKB-UniRule"/>
</dbReference>
<keyword evidence="5 12" id="KW-1133">Transmembrane helix</keyword>
<dbReference type="AlphaFoldDB" id="A0A364JU48"/>
<dbReference type="GO" id="GO:0062054">
    <property type="term" value="F:fluoride channel activity"/>
    <property type="evidence" value="ECO:0007669"/>
    <property type="project" value="UniProtKB-UniRule"/>
</dbReference>
<accession>A0A364JU48</accession>
<evidence type="ECO:0000256" key="9">
    <source>
        <dbReference type="ARBA" id="ARBA00023303"/>
    </source>
</evidence>
<evidence type="ECO:0000313" key="14">
    <source>
        <dbReference type="Proteomes" id="UP000249453"/>
    </source>
</evidence>
<dbReference type="EMBL" id="QLMK01000010">
    <property type="protein sequence ID" value="RAK27324.1"/>
    <property type="molecule type" value="Genomic_DNA"/>
</dbReference>
<organism evidence="13 14">
    <name type="scientific">Falsochrobactrum ovis</name>
    <dbReference type="NCBI Taxonomy" id="1293442"/>
    <lineage>
        <taxon>Bacteria</taxon>
        <taxon>Pseudomonadati</taxon>
        <taxon>Pseudomonadota</taxon>
        <taxon>Alphaproteobacteria</taxon>
        <taxon>Hyphomicrobiales</taxon>
        <taxon>Brucellaceae</taxon>
        <taxon>Falsochrobactrum</taxon>
    </lineage>
</organism>
<evidence type="ECO:0000256" key="10">
    <source>
        <dbReference type="ARBA" id="ARBA00035120"/>
    </source>
</evidence>
<evidence type="ECO:0000256" key="7">
    <source>
        <dbReference type="ARBA" id="ARBA00023065"/>
    </source>
</evidence>
<evidence type="ECO:0000256" key="6">
    <source>
        <dbReference type="ARBA" id="ARBA00023053"/>
    </source>
</evidence>
<keyword evidence="8 12" id="KW-0472">Membrane</keyword>
<keyword evidence="2 12" id="KW-1003">Cell membrane</keyword>
<keyword evidence="7 12" id="KW-0406">Ion transport</keyword>
<reference evidence="13 14" key="1">
    <citation type="submission" date="2018-06" db="EMBL/GenBank/DDBJ databases">
        <title>Genomic Encyclopedia of Type Strains, Phase IV (KMG-IV): sequencing the most valuable type-strain genomes for metagenomic binning, comparative biology and taxonomic classification.</title>
        <authorList>
            <person name="Goeker M."/>
        </authorList>
    </citation>
    <scope>NUCLEOTIDE SEQUENCE [LARGE SCALE GENOMIC DNA]</scope>
    <source>
        <strain evidence="13 14">DSM 26720</strain>
    </source>
</reference>
<name>A0A364JU48_9HYPH</name>
<dbReference type="OrthoDB" id="9806299at2"/>
<keyword evidence="14" id="KW-1185">Reference proteome</keyword>
<keyword evidence="9 12" id="KW-0407">Ion channel</keyword>
<feature type="transmembrane region" description="Helical" evidence="12">
    <location>
        <begin position="96"/>
        <end position="118"/>
    </location>
</feature>
<comment type="function">
    <text evidence="12">Fluoride-specific ion channel. Important for reducing fluoride concentration in the cell, thus reducing its toxicity.</text>
</comment>
<evidence type="ECO:0000256" key="12">
    <source>
        <dbReference type="HAMAP-Rule" id="MF_00454"/>
    </source>
</evidence>
<keyword evidence="12" id="KW-0479">Metal-binding</keyword>
<dbReference type="Pfam" id="PF02537">
    <property type="entry name" value="CRCB"/>
    <property type="match status" value="1"/>
</dbReference>
<feature type="binding site" evidence="12">
    <location>
        <position position="74"/>
    </location>
    <ligand>
        <name>Na(+)</name>
        <dbReference type="ChEBI" id="CHEBI:29101"/>
        <note>structural</note>
    </ligand>
</feature>
<dbReference type="GO" id="GO:0005886">
    <property type="term" value="C:plasma membrane"/>
    <property type="evidence" value="ECO:0007669"/>
    <property type="project" value="UniProtKB-SubCell"/>
</dbReference>
<evidence type="ECO:0000256" key="8">
    <source>
        <dbReference type="ARBA" id="ARBA00023136"/>
    </source>
</evidence>
<keyword evidence="3" id="KW-0997">Cell inner membrane</keyword>
<feature type="transmembrane region" description="Helical" evidence="12">
    <location>
        <begin position="34"/>
        <end position="54"/>
    </location>
</feature>
<protein>
    <recommendedName>
        <fullName evidence="12">Fluoride-specific ion channel FluC</fullName>
    </recommendedName>
</protein>
<dbReference type="RefSeq" id="WP_111575775.1">
    <property type="nucleotide sequence ID" value="NZ_JBHEEY010000006.1"/>
</dbReference>
<keyword evidence="4 12" id="KW-0812">Transmembrane</keyword>
<dbReference type="Proteomes" id="UP000249453">
    <property type="component" value="Unassembled WGS sequence"/>
</dbReference>
<dbReference type="HAMAP" id="MF_00454">
    <property type="entry name" value="FluC"/>
    <property type="match status" value="1"/>
</dbReference>
<evidence type="ECO:0000256" key="3">
    <source>
        <dbReference type="ARBA" id="ARBA00022519"/>
    </source>
</evidence>
<comment type="caution">
    <text evidence="13">The sequence shown here is derived from an EMBL/GenBank/DDBJ whole genome shotgun (WGS) entry which is preliminary data.</text>
</comment>
<comment type="catalytic activity">
    <reaction evidence="11">
        <text>fluoride(in) = fluoride(out)</text>
        <dbReference type="Rhea" id="RHEA:76159"/>
        <dbReference type="ChEBI" id="CHEBI:17051"/>
    </reaction>
    <physiologicalReaction direction="left-to-right" evidence="11">
        <dbReference type="Rhea" id="RHEA:76160"/>
    </physiologicalReaction>
</comment>
<dbReference type="PANTHER" id="PTHR28259">
    <property type="entry name" value="FLUORIDE EXPORT PROTEIN 1-RELATED"/>
    <property type="match status" value="1"/>
</dbReference>
<evidence type="ECO:0000256" key="2">
    <source>
        <dbReference type="ARBA" id="ARBA00022475"/>
    </source>
</evidence>
<feature type="binding site" evidence="12">
    <location>
        <position position="77"/>
    </location>
    <ligand>
        <name>Na(+)</name>
        <dbReference type="ChEBI" id="CHEBI:29101"/>
        <note>structural</note>
    </ligand>
</feature>
<evidence type="ECO:0000256" key="1">
    <source>
        <dbReference type="ARBA" id="ARBA00004651"/>
    </source>
</evidence>
<proteinExistence type="inferred from homology"/>
<evidence type="ECO:0000256" key="11">
    <source>
        <dbReference type="ARBA" id="ARBA00035585"/>
    </source>
</evidence>